<proteinExistence type="predicted"/>
<comment type="caution">
    <text evidence="1">The sequence shown here is derived from an EMBL/GenBank/DDBJ whole genome shotgun (WGS) entry which is preliminary data.</text>
</comment>
<keyword evidence="2" id="KW-1185">Reference proteome</keyword>
<name>A0ACB0XVD3_MELEN</name>
<accession>A0ACB0XVD3</accession>
<organism evidence="1 2">
    <name type="scientific">Meloidogyne enterolobii</name>
    <name type="common">Root-knot nematode worm</name>
    <name type="synonym">Meloidogyne mayaguensis</name>
    <dbReference type="NCBI Taxonomy" id="390850"/>
    <lineage>
        <taxon>Eukaryota</taxon>
        <taxon>Metazoa</taxon>
        <taxon>Ecdysozoa</taxon>
        <taxon>Nematoda</taxon>
        <taxon>Chromadorea</taxon>
        <taxon>Rhabditida</taxon>
        <taxon>Tylenchina</taxon>
        <taxon>Tylenchomorpha</taxon>
        <taxon>Tylenchoidea</taxon>
        <taxon>Meloidogynidae</taxon>
        <taxon>Meloidogyninae</taxon>
        <taxon>Meloidogyne</taxon>
    </lineage>
</organism>
<gene>
    <name evidence="1" type="ORF">MENTE1834_LOCUS4167</name>
</gene>
<evidence type="ECO:0000313" key="2">
    <source>
        <dbReference type="Proteomes" id="UP001497535"/>
    </source>
</evidence>
<reference evidence="1" key="1">
    <citation type="submission" date="2023-11" db="EMBL/GenBank/DDBJ databases">
        <authorList>
            <person name="Poullet M."/>
        </authorList>
    </citation>
    <scope>NUCLEOTIDE SEQUENCE</scope>
    <source>
        <strain evidence="1">E1834</strain>
    </source>
</reference>
<dbReference type="EMBL" id="CAVMJV010000003">
    <property type="protein sequence ID" value="CAK5019533.1"/>
    <property type="molecule type" value="Genomic_DNA"/>
</dbReference>
<sequence length="90" mass="10757">MTTLAKTTITHSPLIGGLHWVSHYIQLPLWLLVFVISVHDHQNVNVFQCKIRRLLRRLYERDRGTFYTSRRRSSSGDFNNFHLLFCRKLE</sequence>
<dbReference type="Proteomes" id="UP001497535">
    <property type="component" value="Unassembled WGS sequence"/>
</dbReference>
<evidence type="ECO:0000313" key="1">
    <source>
        <dbReference type="EMBL" id="CAK5019533.1"/>
    </source>
</evidence>
<protein>
    <submittedName>
        <fullName evidence="1">Uncharacterized protein</fullName>
    </submittedName>
</protein>